<reference evidence="2" key="1">
    <citation type="journal article" date="2023" name="Mol. Biol. Evol.">
        <title>Third-Generation Sequencing Reveals the Adaptive Role of the Epigenome in Three Deep-Sea Polychaetes.</title>
        <authorList>
            <person name="Perez M."/>
            <person name="Aroh O."/>
            <person name="Sun Y."/>
            <person name="Lan Y."/>
            <person name="Juniper S.K."/>
            <person name="Young C.R."/>
            <person name="Angers B."/>
            <person name="Qian P.Y."/>
        </authorList>
    </citation>
    <scope>NUCLEOTIDE SEQUENCE</scope>
    <source>
        <strain evidence="2">P08H-3</strain>
    </source>
</reference>
<evidence type="ECO:0000256" key="1">
    <source>
        <dbReference type="SAM" id="MobiDB-lite"/>
    </source>
</evidence>
<evidence type="ECO:0000313" key="3">
    <source>
        <dbReference type="Proteomes" id="UP001208570"/>
    </source>
</evidence>
<name>A0AAD9MVZ5_9ANNE</name>
<proteinExistence type="predicted"/>
<dbReference type="EMBL" id="JAODUP010000649">
    <property type="protein sequence ID" value="KAK2145886.1"/>
    <property type="molecule type" value="Genomic_DNA"/>
</dbReference>
<comment type="caution">
    <text evidence="2">The sequence shown here is derived from an EMBL/GenBank/DDBJ whole genome shotgun (WGS) entry which is preliminary data.</text>
</comment>
<feature type="compositionally biased region" description="Polar residues" evidence="1">
    <location>
        <begin position="115"/>
        <end position="128"/>
    </location>
</feature>
<dbReference type="Proteomes" id="UP001208570">
    <property type="component" value="Unassembled WGS sequence"/>
</dbReference>
<keyword evidence="3" id="KW-1185">Reference proteome</keyword>
<accession>A0AAD9MVZ5</accession>
<sequence length="149" mass="17622">MKSEVGFADVKFKKAPIHEWVMVDHYMKEYGRRRVIDPRALQEEFRKAIDEVLKVIKLPEHWRHGEKCLLDEFPKGSFVKTLIRVSKILRVEYLKMPEHRKKRKGSDGERPFDQQPANCQADPSNIQEMTRERLQDVEIGFVESKDGEN</sequence>
<dbReference type="AlphaFoldDB" id="A0AAD9MVZ5"/>
<evidence type="ECO:0000313" key="2">
    <source>
        <dbReference type="EMBL" id="KAK2145886.1"/>
    </source>
</evidence>
<gene>
    <name evidence="2" type="ORF">LSH36_649g00041</name>
</gene>
<protein>
    <submittedName>
        <fullName evidence="2">Uncharacterized protein</fullName>
    </submittedName>
</protein>
<organism evidence="2 3">
    <name type="scientific">Paralvinella palmiformis</name>
    <dbReference type="NCBI Taxonomy" id="53620"/>
    <lineage>
        <taxon>Eukaryota</taxon>
        <taxon>Metazoa</taxon>
        <taxon>Spiralia</taxon>
        <taxon>Lophotrochozoa</taxon>
        <taxon>Annelida</taxon>
        <taxon>Polychaeta</taxon>
        <taxon>Sedentaria</taxon>
        <taxon>Canalipalpata</taxon>
        <taxon>Terebellida</taxon>
        <taxon>Terebelliformia</taxon>
        <taxon>Alvinellidae</taxon>
        <taxon>Paralvinella</taxon>
    </lineage>
</organism>
<feature type="region of interest" description="Disordered" evidence="1">
    <location>
        <begin position="99"/>
        <end position="128"/>
    </location>
</feature>